<gene>
    <name evidence="5" type="ORF">ACFSQ3_07690</name>
</gene>
<proteinExistence type="predicted"/>
<keyword evidence="6" id="KW-1185">Reference proteome</keyword>
<keyword evidence="2" id="KW-0560">Oxidoreductase</keyword>
<feature type="transmembrane region" description="Helical" evidence="3">
    <location>
        <begin position="7"/>
        <end position="26"/>
    </location>
</feature>
<accession>A0ABW5NKR0</accession>
<evidence type="ECO:0000259" key="4">
    <source>
        <dbReference type="Pfam" id="PF07992"/>
    </source>
</evidence>
<dbReference type="Gene3D" id="3.50.50.60">
    <property type="entry name" value="FAD/NAD(P)-binding domain"/>
    <property type="match status" value="2"/>
</dbReference>
<evidence type="ECO:0000313" key="5">
    <source>
        <dbReference type="EMBL" id="MFD2598832.1"/>
    </source>
</evidence>
<dbReference type="Pfam" id="PF07992">
    <property type="entry name" value="Pyr_redox_2"/>
    <property type="match status" value="1"/>
</dbReference>
<keyword evidence="1" id="KW-0285">Flavoprotein</keyword>
<dbReference type="RefSeq" id="WP_380868963.1">
    <property type="nucleotide sequence ID" value="NZ_JBHUMA010000006.1"/>
</dbReference>
<dbReference type="PANTHER" id="PTHR48105">
    <property type="entry name" value="THIOREDOXIN REDUCTASE 1-RELATED-RELATED"/>
    <property type="match status" value="1"/>
</dbReference>
<evidence type="ECO:0000256" key="2">
    <source>
        <dbReference type="ARBA" id="ARBA00023002"/>
    </source>
</evidence>
<sequence>MRTIKKYDVIIIGGSYAGLSAAMSLGRSRRNVLILDSGLPCNRQTPHSHNFITQDGVSPGEIAAKAKEQVLRYDTVQFKNALAVDAVKMEESFEVITADKETFSAKKLIFATGVADQMQNIKGFSECWGISVIHCPYCHGYEFRDEKTAILASDETIVHMSPLIANLSKDFTVLTNGPATLSEEQKQLLTKNKVYIVEAEITEIVHENGYVKRVVFKDSSSQEVRAIYAPLPFKQHSDIPEKLGCELNESGYVKIDDFFSTTVPGVLACGDNTGKGRSVAFAVHSGGMAGAVANKLLADEAFAS</sequence>
<dbReference type="PRINTS" id="PR00368">
    <property type="entry name" value="FADPNR"/>
</dbReference>
<keyword evidence="3" id="KW-0812">Transmembrane</keyword>
<dbReference type="PRINTS" id="PR00469">
    <property type="entry name" value="PNDRDTASEII"/>
</dbReference>
<dbReference type="InterPro" id="IPR023753">
    <property type="entry name" value="FAD/NAD-binding_dom"/>
</dbReference>
<evidence type="ECO:0000256" key="1">
    <source>
        <dbReference type="ARBA" id="ARBA00022630"/>
    </source>
</evidence>
<dbReference type="InterPro" id="IPR036188">
    <property type="entry name" value="FAD/NAD-bd_sf"/>
</dbReference>
<dbReference type="InterPro" id="IPR050097">
    <property type="entry name" value="Ferredoxin-NADP_redctase_2"/>
</dbReference>
<dbReference type="Proteomes" id="UP001597393">
    <property type="component" value="Unassembled WGS sequence"/>
</dbReference>
<comment type="caution">
    <text evidence="5">The sequence shown here is derived from an EMBL/GenBank/DDBJ whole genome shotgun (WGS) entry which is preliminary data.</text>
</comment>
<name>A0ABW5NKR0_9SPHI</name>
<evidence type="ECO:0000313" key="6">
    <source>
        <dbReference type="Proteomes" id="UP001597393"/>
    </source>
</evidence>
<protein>
    <submittedName>
        <fullName evidence="5">NAD(P)/FAD-dependent oxidoreductase</fullName>
    </submittedName>
</protein>
<dbReference type="EMBL" id="JBHUMA010000006">
    <property type="protein sequence ID" value="MFD2598832.1"/>
    <property type="molecule type" value="Genomic_DNA"/>
</dbReference>
<keyword evidence="3" id="KW-0472">Membrane</keyword>
<reference evidence="6" key="1">
    <citation type="journal article" date="2019" name="Int. J. Syst. Evol. Microbiol.">
        <title>The Global Catalogue of Microorganisms (GCM) 10K type strain sequencing project: providing services to taxonomists for standard genome sequencing and annotation.</title>
        <authorList>
            <consortium name="The Broad Institute Genomics Platform"/>
            <consortium name="The Broad Institute Genome Sequencing Center for Infectious Disease"/>
            <person name="Wu L."/>
            <person name="Ma J."/>
        </authorList>
    </citation>
    <scope>NUCLEOTIDE SEQUENCE [LARGE SCALE GENOMIC DNA]</scope>
    <source>
        <strain evidence="6">KCTC 42248</strain>
    </source>
</reference>
<evidence type="ECO:0000256" key="3">
    <source>
        <dbReference type="SAM" id="Phobius"/>
    </source>
</evidence>
<dbReference type="SUPFAM" id="SSF51905">
    <property type="entry name" value="FAD/NAD(P)-binding domain"/>
    <property type="match status" value="1"/>
</dbReference>
<keyword evidence="3" id="KW-1133">Transmembrane helix</keyword>
<feature type="domain" description="FAD/NAD(P)-binding" evidence="4">
    <location>
        <begin position="7"/>
        <end position="286"/>
    </location>
</feature>
<organism evidence="5 6">
    <name type="scientific">Sphingobacterium corticis</name>
    <dbReference type="NCBI Taxonomy" id="1812823"/>
    <lineage>
        <taxon>Bacteria</taxon>
        <taxon>Pseudomonadati</taxon>
        <taxon>Bacteroidota</taxon>
        <taxon>Sphingobacteriia</taxon>
        <taxon>Sphingobacteriales</taxon>
        <taxon>Sphingobacteriaceae</taxon>
        <taxon>Sphingobacterium</taxon>
    </lineage>
</organism>